<keyword evidence="3 5" id="KW-0808">Transferase</keyword>
<organism evidence="5 6">
    <name type="scientific">Clostridium oryzae</name>
    <dbReference type="NCBI Taxonomy" id="1450648"/>
    <lineage>
        <taxon>Bacteria</taxon>
        <taxon>Bacillati</taxon>
        <taxon>Bacillota</taxon>
        <taxon>Clostridia</taxon>
        <taxon>Eubacteriales</taxon>
        <taxon>Clostridiaceae</taxon>
        <taxon>Clostridium</taxon>
    </lineage>
</organism>
<comment type="pathway">
    <text evidence="1">Lipid metabolism.</text>
</comment>
<dbReference type="PANTHER" id="PTHR44307">
    <property type="entry name" value="PHOSPHOETHANOLAMINE METHYLTRANSFERASE"/>
    <property type="match status" value="1"/>
</dbReference>
<comment type="pathway">
    <text evidence="4">Phospholipid metabolism.</text>
</comment>
<name>A0A1V4IV48_9CLOT</name>
<proteinExistence type="predicted"/>
<evidence type="ECO:0000256" key="3">
    <source>
        <dbReference type="ARBA" id="ARBA00022679"/>
    </source>
</evidence>
<dbReference type="RefSeq" id="WP_079422426.1">
    <property type="nucleotide sequence ID" value="NZ_MZGV01000007.1"/>
</dbReference>
<dbReference type="PANTHER" id="PTHR44307:SF2">
    <property type="entry name" value="PHOSPHOETHANOLAMINE METHYLTRANSFERASE ISOFORM X1"/>
    <property type="match status" value="1"/>
</dbReference>
<dbReference type="CDD" id="cd02440">
    <property type="entry name" value="AdoMet_MTases"/>
    <property type="match status" value="1"/>
</dbReference>
<dbReference type="EC" id="2.1.1.288" evidence="5"/>
<dbReference type="STRING" id="1450648.CLORY_10000"/>
<evidence type="ECO:0000256" key="4">
    <source>
        <dbReference type="ARBA" id="ARBA00025707"/>
    </source>
</evidence>
<gene>
    <name evidence="5" type="primary">dnrC</name>
    <name evidence="5" type="ORF">CLORY_10000</name>
</gene>
<evidence type="ECO:0000313" key="5">
    <source>
        <dbReference type="EMBL" id="OPJ63816.1"/>
    </source>
</evidence>
<evidence type="ECO:0000256" key="2">
    <source>
        <dbReference type="ARBA" id="ARBA00022603"/>
    </source>
</evidence>
<keyword evidence="6" id="KW-1185">Reference proteome</keyword>
<evidence type="ECO:0000313" key="6">
    <source>
        <dbReference type="Proteomes" id="UP000190080"/>
    </source>
</evidence>
<dbReference type="Proteomes" id="UP000190080">
    <property type="component" value="Unassembled WGS sequence"/>
</dbReference>
<dbReference type="GO" id="GO:0032259">
    <property type="term" value="P:methylation"/>
    <property type="evidence" value="ECO:0007669"/>
    <property type="project" value="UniProtKB-KW"/>
</dbReference>
<protein>
    <submittedName>
        <fullName evidence="5">Aklanonic acid methyltransferase DnrC</fullName>
        <ecNumber evidence="5">2.1.1.288</ecNumber>
    </submittedName>
</protein>
<dbReference type="OrthoDB" id="9772751at2"/>
<dbReference type="GO" id="GO:0008168">
    <property type="term" value="F:methyltransferase activity"/>
    <property type="evidence" value="ECO:0007669"/>
    <property type="project" value="UniProtKB-KW"/>
</dbReference>
<accession>A0A1V4IV48</accession>
<keyword evidence="2 5" id="KW-0489">Methyltransferase</keyword>
<sequence>MSTDNKNISTWDKVAINFGKVGPKYWENFGNRLVELSNINRGARVLDIGMGRGASLFPASDKVGKDGYVIGIDSSEMMIKETYKHILHRNICNVEVKHMNAQNLDFKEESFDNIICGFGFGYLMLSVEKLNGILGLLKKGGQAGFSIWGIQEDQKWLTEIVNKYLPPVKQSKNIRIPDIQKFDTVDDILKILNDFSFINIKVHQENSKVIYKNVKEWWQEMWTNAVRGTFEQIEDLGCDVFNEFKKDVNKELEKFNIGNGLCFNMPVIYAFGEKQF</sequence>
<dbReference type="Gene3D" id="3.40.50.150">
    <property type="entry name" value="Vaccinia Virus protein VP39"/>
    <property type="match status" value="1"/>
</dbReference>
<dbReference type="SUPFAM" id="SSF53335">
    <property type="entry name" value="S-adenosyl-L-methionine-dependent methyltransferases"/>
    <property type="match status" value="1"/>
</dbReference>
<evidence type="ECO:0000256" key="1">
    <source>
        <dbReference type="ARBA" id="ARBA00005189"/>
    </source>
</evidence>
<dbReference type="EMBL" id="MZGV01000007">
    <property type="protein sequence ID" value="OPJ63816.1"/>
    <property type="molecule type" value="Genomic_DNA"/>
</dbReference>
<dbReference type="Pfam" id="PF01209">
    <property type="entry name" value="Ubie_methyltran"/>
    <property type="match status" value="1"/>
</dbReference>
<dbReference type="InterPro" id="IPR029063">
    <property type="entry name" value="SAM-dependent_MTases_sf"/>
</dbReference>
<reference evidence="5 6" key="1">
    <citation type="submission" date="2017-03" db="EMBL/GenBank/DDBJ databases">
        <title>Genome sequence of Clostridium oryzae DSM 28571.</title>
        <authorList>
            <person name="Poehlein A."/>
            <person name="Daniel R."/>
        </authorList>
    </citation>
    <scope>NUCLEOTIDE SEQUENCE [LARGE SCALE GENOMIC DNA]</scope>
    <source>
        <strain evidence="5 6">DSM 28571</strain>
    </source>
</reference>
<dbReference type="AlphaFoldDB" id="A0A1V4IV48"/>
<comment type="caution">
    <text evidence="5">The sequence shown here is derived from an EMBL/GenBank/DDBJ whole genome shotgun (WGS) entry which is preliminary data.</text>
</comment>